<evidence type="ECO:0000313" key="4">
    <source>
        <dbReference type="EMBL" id="SPY07541.1"/>
    </source>
</evidence>
<reference evidence="4 5" key="1">
    <citation type="submission" date="2018-06" db="EMBL/GenBank/DDBJ databases">
        <authorList>
            <consortium name="Pathogen Informatics"/>
            <person name="Doyle S."/>
        </authorList>
    </citation>
    <scope>NUCLEOTIDE SEQUENCE [LARGE SCALE GENOMIC DNA]</scope>
    <source>
        <strain evidence="4 5">NCTC11009</strain>
    </source>
</reference>
<evidence type="ECO:0000256" key="2">
    <source>
        <dbReference type="ARBA" id="ARBA00022679"/>
    </source>
</evidence>
<dbReference type="EMBL" id="UATH01000001">
    <property type="protein sequence ID" value="SPY07541.1"/>
    <property type="molecule type" value="Genomic_DNA"/>
</dbReference>
<comment type="similarity">
    <text evidence="1">Belongs to the P-Pant transferase superfamily. Gsp/Sfp/HetI/AcpT family.</text>
</comment>
<dbReference type="GO" id="GO:0008897">
    <property type="term" value="F:holo-[acyl-carrier-protein] synthase activity"/>
    <property type="evidence" value="ECO:0007669"/>
    <property type="project" value="InterPro"/>
</dbReference>
<dbReference type="PANTHER" id="PTHR12215">
    <property type="entry name" value="PHOSPHOPANTETHEINE TRANSFERASE"/>
    <property type="match status" value="1"/>
</dbReference>
<dbReference type="InterPro" id="IPR050559">
    <property type="entry name" value="P-Pant_transferase_sf"/>
</dbReference>
<dbReference type="Gene3D" id="3.90.470.20">
    <property type="entry name" value="4'-phosphopantetheinyl transferase domain"/>
    <property type="match status" value="2"/>
</dbReference>
<dbReference type="AlphaFoldDB" id="A0A2X1USX7"/>
<gene>
    <name evidence="4" type="ORF">NCTC11009_00751</name>
</gene>
<keyword evidence="2" id="KW-0808">Transferase</keyword>
<evidence type="ECO:0000313" key="5">
    <source>
        <dbReference type="Proteomes" id="UP000250242"/>
    </source>
</evidence>
<dbReference type="GO" id="GO:0019878">
    <property type="term" value="P:lysine biosynthetic process via aminoadipic acid"/>
    <property type="evidence" value="ECO:0007669"/>
    <property type="project" value="TreeGrafter"/>
</dbReference>
<accession>A0A2X1USX7</accession>
<dbReference type="InterPro" id="IPR037143">
    <property type="entry name" value="4-PPantetheinyl_Trfase_dom_sf"/>
</dbReference>
<dbReference type="Pfam" id="PF01648">
    <property type="entry name" value="ACPS"/>
    <property type="match status" value="1"/>
</dbReference>
<sequence length="259" mass="29548">MYLFYLAYDYDKLVPNGNIGLMLCQHCLSAEEKLHISTYKHMKTALQQTLSFGLRRLVLALLLQEDCYSNRLGIESLTEQNIKIDRATLGLAASLSLKYARRGKPYLDPLSALPKPQASLFFSVSHCDDFICILIANDQEYLGVDAEAFKIVNYQTMLAVMHPCEQQKIQNACDFLFYWTRKEAYLKALGTGLIDELAQINTVGSQVIDERTTAKRKLDAVDKPLYCHEVDLHPKLLIHVCHNNPRQQLQLVNLHQLFA</sequence>
<evidence type="ECO:0000256" key="1">
    <source>
        <dbReference type="ARBA" id="ARBA00010990"/>
    </source>
</evidence>
<dbReference type="GO" id="GO:0005829">
    <property type="term" value="C:cytosol"/>
    <property type="evidence" value="ECO:0007669"/>
    <property type="project" value="TreeGrafter"/>
</dbReference>
<evidence type="ECO:0000259" key="3">
    <source>
        <dbReference type="Pfam" id="PF01648"/>
    </source>
</evidence>
<dbReference type="Proteomes" id="UP000250242">
    <property type="component" value="Unassembled WGS sequence"/>
</dbReference>
<dbReference type="InterPro" id="IPR008278">
    <property type="entry name" value="4-PPantetheinyl_Trfase_dom"/>
</dbReference>
<feature type="domain" description="4'-phosphopantetheinyl transferase" evidence="3">
    <location>
        <begin position="142"/>
        <end position="202"/>
    </location>
</feature>
<dbReference type="GO" id="GO:0000287">
    <property type="term" value="F:magnesium ion binding"/>
    <property type="evidence" value="ECO:0007669"/>
    <property type="project" value="InterPro"/>
</dbReference>
<dbReference type="RefSeq" id="WP_083290348.1">
    <property type="nucleotide sequence ID" value="NZ_UGRW01000001.1"/>
</dbReference>
<proteinExistence type="inferred from homology"/>
<name>A0A2X1USX7_9BURK</name>
<dbReference type="SUPFAM" id="SSF56214">
    <property type="entry name" value="4'-phosphopantetheinyl transferase"/>
    <property type="match status" value="2"/>
</dbReference>
<organism evidence="4 5">
    <name type="scientific">Oligella urethralis</name>
    <dbReference type="NCBI Taxonomy" id="90245"/>
    <lineage>
        <taxon>Bacteria</taxon>
        <taxon>Pseudomonadati</taxon>
        <taxon>Pseudomonadota</taxon>
        <taxon>Betaproteobacteria</taxon>
        <taxon>Burkholderiales</taxon>
        <taxon>Alcaligenaceae</taxon>
        <taxon>Oligella</taxon>
    </lineage>
</organism>
<protein>
    <recommendedName>
        <fullName evidence="3">4'-phosphopantetheinyl transferase domain-containing protein</fullName>
    </recommendedName>
</protein>
<dbReference type="PANTHER" id="PTHR12215:SF10">
    <property type="entry name" value="L-AMINOADIPATE-SEMIALDEHYDE DEHYDROGENASE-PHOSPHOPANTETHEINYL TRANSFERASE"/>
    <property type="match status" value="1"/>
</dbReference>